<dbReference type="Gene3D" id="3.80.10.10">
    <property type="entry name" value="Ribonuclease Inhibitor"/>
    <property type="match status" value="2"/>
</dbReference>
<dbReference type="RefSeq" id="XP_030387526.1">
    <property type="nucleotide sequence ID" value="XM_030531666.1"/>
</dbReference>
<name>A0A6J2UJY8_DROLE</name>
<evidence type="ECO:0000313" key="4">
    <source>
        <dbReference type="RefSeq" id="XP_030387527.1"/>
    </source>
</evidence>
<dbReference type="InterPro" id="IPR032675">
    <property type="entry name" value="LRR_dom_sf"/>
</dbReference>
<sequence length="385" mass="44691">MCDMPCDYDPCCCLAPPPVKGRLFTIMLLYCWQTEYDKRPYRHFRFSRLDFEERMNRKYHCIRDFRTVVNFMLRRHLFSASISSTVVSNWDVTLLRDFVRSLIPLHKIELRLMQLPREFFVMLRLNVRKMMVVDLNLEGTQLSEYDVRMLHKFLVATKTLRHLNVACCNITQYNFALIADGVHKAENIISLNASRILGLKLTLDTEKIMSLVGTLLMQNQLVNLTLQHCEFVAHDMEPIAEYLSSKKSSLRKLDVAYNRIGADGTLFLMRAIAKGGMLSYLNISGNGIGRHGGGWIAMRFSSCRMLRELILNYNDIDASAINLILLTIKKPSRVLKLNLYGNTFNARTAMILRRLLDSGVLRHEEIDLSYTYDEALQNYRVVPWR</sequence>
<dbReference type="Proteomes" id="UP000504634">
    <property type="component" value="Unplaced"/>
</dbReference>
<dbReference type="AlphaFoldDB" id="A0A6J2UJY8"/>
<proteinExistence type="predicted"/>
<dbReference type="RefSeq" id="XP_030387527.1">
    <property type="nucleotide sequence ID" value="XM_030531667.1"/>
</dbReference>
<organism evidence="2 4">
    <name type="scientific">Drosophila lebanonensis</name>
    <name type="common">Fruit fly</name>
    <name type="synonym">Scaptodrosophila lebanonensis</name>
    <dbReference type="NCBI Taxonomy" id="7225"/>
    <lineage>
        <taxon>Eukaryota</taxon>
        <taxon>Metazoa</taxon>
        <taxon>Ecdysozoa</taxon>
        <taxon>Arthropoda</taxon>
        <taxon>Hexapoda</taxon>
        <taxon>Insecta</taxon>
        <taxon>Pterygota</taxon>
        <taxon>Neoptera</taxon>
        <taxon>Endopterygota</taxon>
        <taxon>Diptera</taxon>
        <taxon>Brachycera</taxon>
        <taxon>Muscomorpha</taxon>
        <taxon>Ephydroidea</taxon>
        <taxon>Drosophilidae</taxon>
        <taxon>Scaptodrosophila</taxon>
    </lineage>
</organism>
<keyword evidence="2" id="KW-1185">Reference proteome</keyword>
<dbReference type="InterPro" id="IPR001611">
    <property type="entry name" value="Leu-rich_rpt"/>
</dbReference>
<dbReference type="PANTHER" id="PTHR24111:SF0">
    <property type="entry name" value="LEUCINE-RICH REPEAT-CONTAINING PROTEIN"/>
    <property type="match status" value="1"/>
</dbReference>
<dbReference type="OrthoDB" id="272549at2759"/>
<dbReference type="SUPFAM" id="SSF52047">
    <property type="entry name" value="RNI-like"/>
    <property type="match status" value="1"/>
</dbReference>
<dbReference type="InterPro" id="IPR052201">
    <property type="entry name" value="LRR-containing_regulator"/>
</dbReference>
<protein>
    <submittedName>
        <fullName evidence="3 4">Uncharacterized protein LOC115634108</fullName>
    </submittedName>
</protein>
<evidence type="ECO:0000313" key="2">
    <source>
        <dbReference type="Proteomes" id="UP000504634"/>
    </source>
</evidence>
<reference evidence="3 4" key="1">
    <citation type="submission" date="2025-04" db="UniProtKB">
        <authorList>
            <consortium name="RefSeq"/>
        </authorList>
    </citation>
    <scope>IDENTIFICATION</scope>
    <source>
        <strain evidence="3 4">11010-0011.00</strain>
        <tissue evidence="3 4">Whole body</tissue>
    </source>
</reference>
<evidence type="ECO:0000256" key="1">
    <source>
        <dbReference type="ARBA" id="ARBA00022737"/>
    </source>
</evidence>
<keyword evidence="1" id="KW-0677">Repeat</keyword>
<dbReference type="Pfam" id="PF13516">
    <property type="entry name" value="LRR_6"/>
    <property type="match status" value="3"/>
</dbReference>
<gene>
    <name evidence="3 4" type="primary">LOC115634108</name>
</gene>
<evidence type="ECO:0000313" key="3">
    <source>
        <dbReference type="RefSeq" id="XP_030387526.1"/>
    </source>
</evidence>
<dbReference type="PANTHER" id="PTHR24111">
    <property type="entry name" value="LEUCINE-RICH REPEAT-CONTAINING PROTEIN 34"/>
    <property type="match status" value="1"/>
</dbReference>
<dbReference type="GeneID" id="115634108"/>
<accession>A0A6J2UJY8</accession>